<dbReference type="Proteomes" id="UP000020467">
    <property type="component" value="Unassembled WGS sequence"/>
</dbReference>
<evidence type="ECO:0000256" key="1">
    <source>
        <dbReference type="ARBA" id="ARBA00023242"/>
    </source>
</evidence>
<organism evidence="4 5">
    <name type="scientific">Colletotrichum fioriniae PJ7</name>
    <dbReference type="NCBI Taxonomy" id="1445577"/>
    <lineage>
        <taxon>Eukaryota</taxon>
        <taxon>Fungi</taxon>
        <taxon>Dikarya</taxon>
        <taxon>Ascomycota</taxon>
        <taxon>Pezizomycotina</taxon>
        <taxon>Sordariomycetes</taxon>
        <taxon>Hypocreomycetidae</taxon>
        <taxon>Glomerellales</taxon>
        <taxon>Glomerellaceae</taxon>
        <taxon>Colletotrichum</taxon>
        <taxon>Colletotrichum acutatum species complex</taxon>
    </lineage>
</organism>
<dbReference type="PANTHER" id="PTHR47784:SF4">
    <property type="entry name" value="ZN(II)2CYS6 TRANSCRIPTION FACTOR (EUROFUNG)"/>
    <property type="match status" value="1"/>
</dbReference>
<dbReference type="OrthoDB" id="4937900at2759"/>
<reference evidence="4 5" key="1">
    <citation type="submission" date="2014-02" db="EMBL/GenBank/DDBJ databases">
        <title>The genome sequence of Colletotrichum fioriniae PJ7.</title>
        <authorList>
            <person name="Baroncelli R."/>
            <person name="Thon M.R."/>
        </authorList>
    </citation>
    <scope>NUCLEOTIDE SEQUENCE [LARGE SCALE GENOMIC DNA]</scope>
    <source>
        <strain evidence="4 5">PJ7</strain>
    </source>
</reference>
<dbReference type="CDD" id="cd00067">
    <property type="entry name" value="GAL4"/>
    <property type="match status" value="1"/>
</dbReference>
<comment type="caution">
    <text evidence="4">The sequence shown here is derived from an EMBL/GenBank/DDBJ whole genome shotgun (WGS) entry which is preliminary data.</text>
</comment>
<name>A0A010SHW1_9PEZI</name>
<dbReference type="Gene3D" id="4.10.240.10">
    <property type="entry name" value="Zn(2)-C6 fungal-type DNA-binding domain"/>
    <property type="match status" value="1"/>
</dbReference>
<dbReference type="SUPFAM" id="SSF57701">
    <property type="entry name" value="Zn2/Cys6 DNA-binding domain"/>
    <property type="match status" value="1"/>
</dbReference>
<dbReference type="Pfam" id="PF00172">
    <property type="entry name" value="Zn_clus"/>
    <property type="match status" value="1"/>
</dbReference>
<dbReference type="InterPro" id="IPR053157">
    <property type="entry name" value="Sterol_Uptake_Regulator"/>
</dbReference>
<feature type="domain" description="Zn(2)-C6 fungal-type" evidence="3">
    <location>
        <begin position="88"/>
        <end position="118"/>
    </location>
</feature>
<evidence type="ECO:0000256" key="2">
    <source>
        <dbReference type="SAM" id="MobiDB-lite"/>
    </source>
</evidence>
<dbReference type="HOGENOM" id="CLU_024934_2_0_1"/>
<evidence type="ECO:0000313" key="4">
    <source>
        <dbReference type="EMBL" id="EXF84378.1"/>
    </source>
</evidence>
<accession>A0A010SHW1</accession>
<dbReference type="PANTHER" id="PTHR47784">
    <property type="entry name" value="STEROL UPTAKE CONTROL PROTEIN 2"/>
    <property type="match status" value="1"/>
</dbReference>
<dbReference type="PROSITE" id="PS00463">
    <property type="entry name" value="ZN2_CY6_FUNGAL_1"/>
    <property type="match status" value="1"/>
</dbReference>
<dbReference type="KEGG" id="cfj:CFIO01_02693"/>
<dbReference type="SMART" id="SM00066">
    <property type="entry name" value="GAL4"/>
    <property type="match status" value="1"/>
</dbReference>
<dbReference type="InterPro" id="IPR036864">
    <property type="entry name" value="Zn2-C6_fun-type_DNA-bd_sf"/>
</dbReference>
<keyword evidence="5" id="KW-1185">Reference proteome</keyword>
<feature type="compositionally biased region" description="Polar residues" evidence="2">
    <location>
        <begin position="134"/>
        <end position="156"/>
    </location>
</feature>
<feature type="region of interest" description="Disordered" evidence="2">
    <location>
        <begin position="128"/>
        <end position="167"/>
    </location>
</feature>
<dbReference type="GO" id="GO:0001228">
    <property type="term" value="F:DNA-binding transcription activator activity, RNA polymerase II-specific"/>
    <property type="evidence" value="ECO:0007669"/>
    <property type="project" value="TreeGrafter"/>
</dbReference>
<proteinExistence type="predicted"/>
<dbReference type="EMBL" id="JARH01000168">
    <property type="protein sequence ID" value="EXF84378.1"/>
    <property type="molecule type" value="Genomic_DNA"/>
</dbReference>
<gene>
    <name evidence="4" type="ORF">CFIO01_02693</name>
</gene>
<protein>
    <submittedName>
        <fullName evidence="4">Upc2 protein</fullName>
    </submittedName>
</protein>
<evidence type="ECO:0000313" key="5">
    <source>
        <dbReference type="Proteomes" id="UP000020467"/>
    </source>
</evidence>
<dbReference type="STRING" id="1445577.A0A010SHW1"/>
<dbReference type="AlphaFoldDB" id="A0A010SHW1"/>
<dbReference type="PROSITE" id="PS50048">
    <property type="entry name" value="ZN2_CY6_FUNGAL_2"/>
    <property type="match status" value="1"/>
</dbReference>
<keyword evidence="1" id="KW-0539">Nucleus</keyword>
<dbReference type="InterPro" id="IPR001138">
    <property type="entry name" value="Zn2Cys6_DnaBD"/>
</dbReference>
<evidence type="ECO:0000259" key="3">
    <source>
        <dbReference type="PROSITE" id="PS50048"/>
    </source>
</evidence>
<dbReference type="eggNOG" id="ENOG502SVCF">
    <property type="taxonomic scope" value="Eukaryota"/>
</dbReference>
<dbReference type="GO" id="GO:0008270">
    <property type="term" value="F:zinc ion binding"/>
    <property type="evidence" value="ECO:0007669"/>
    <property type="project" value="InterPro"/>
</dbReference>
<sequence>MPNPISSSLNLASYASSAHLAHTYSLLSDLMLGNTNLETLFSFFYLRGNISSLPDPIVTGHRNPIIRFVQIRTHLISTMPKHRKSRLGCKECKERKVKCDESRPICIRCKTAGRHCSYRELVSTLPTPPANTPAHLSTPQAPSPLSSVSSRRQLQPPSVVADSNGESTSLNLSELSDDFFSERFSLFHFDLLLFFRGTLTDVLVALQSEMGPLMRLTYAEALKAPYLMDQVLAFTAAYRSTVASDEEAKALYLTQATGLQTRAIGHLDIGGLHVTEDNVMALFCFSLLLGQQTLFEAFAAATSIPTVLDRLVQCLTLHHGIRSIVAGAMGKFHGFMEKILSHNPAYSMENGTQVLHGNECDSLLQRLNENEMNEQTRGVYIDVVKILQYLFDSVRSEESRRLVVIQEWPVRVSQEYIRLLQQRRPEALVLLSYYAVLLHWAKDYWAVGGSGEFLIRATSDHLGTYWKEWLEWPNAMLKED</sequence>